<dbReference type="SUPFAM" id="SSF46785">
    <property type="entry name" value="Winged helix' DNA-binding domain"/>
    <property type="match status" value="1"/>
</dbReference>
<dbReference type="Gene3D" id="3.30.420.40">
    <property type="match status" value="2"/>
</dbReference>
<evidence type="ECO:0000313" key="3">
    <source>
        <dbReference type="EMBL" id="MEN3536656.1"/>
    </source>
</evidence>
<dbReference type="Pfam" id="PF00480">
    <property type="entry name" value="ROK"/>
    <property type="match status" value="1"/>
</dbReference>
<reference evidence="3 4" key="1">
    <citation type="submission" date="2024-05" db="EMBL/GenBank/DDBJ databases">
        <title>Microbispora sp.ZYX-F-249.</title>
        <authorList>
            <person name="Xie H."/>
        </authorList>
    </citation>
    <scope>NUCLEOTIDE SEQUENCE [LARGE SCALE GENOMIC DNA]</scope>
    <source>
        <strain evidence="3 4">ZYX-F-249</strain>
    </source>
</reference>
<evidence type="ECO:0000313" key="4">
    <source>
        <dbReference type="Proteomes" id="UP001447516"/>
    </source>
</evidence>
<organism evidence="3 4">
    <name type="scientific">Microbispora maris</name>
    <dbReference type="NCBI Taxonomy" id="3144104"/>
    <lineage>
        <taxon>Bacteria</taxon>
        <taxon>Bacillati</taxon>
        <taxon>Actinomycetota</taxon>
        <taxon>Actinomycetes</taxon>
        <taxon>Streptosporangiales</taxon>
        <taxon>Streptosporangiaceae</taxon>
        <taxon>Microbispora</taxon>
    </lineage>
</organism>
<dbReference type="EMBL" id="JBDJAW010000011">
    <property type="protein sequence ID" value="MEN3536656.1"/>
    <property type="molecule type" value="Genomic_DNA"/>
</dbReference>
<sequence>MPQRPGTPRLLRQINDRAALELLISRGPLTRAELGELTGLSKVTSGQLLARLETRGLVAAAGERPGGRGPNAALYGVNPSSAFVAGLEVLPDSVTAAVADITGTVVAQVTVDPTEARDPVRIVHEAVQRACGTAGIELARLRCFVIGTRGVVDPVTGDVRYSVDLPTWHVGILAGLRTLLGECVIIENDVNLAALAEQTYGAARGADDFVILWTGVGQGLGVMLGNRLHRGITGGAGEIGWLPVPGEPLPSAVTAPQTGSFQRLVGGEALWNLARAHGVAGADVADPGVAGLVRTAIDAGNEAFVEDLAGRLAVGVAAVAVVLDPGLVVLGGDVGRAGGTHLAERVEEAVARVCPSRPTVVATGVEGNPVLMGAIVAALDRAREEVFSDTV</sequence>
<comment type="similarity">
    <text evidence="1">Belongs to the ROK (NagC/XylR) family.</text>
</comment>
<dbReference type="Proteomes" id="UP001447516">
    <property type="component" value="Unassembled WGS sequence"/>
</dbReference>
<dbReference type="InterPro" id="IPR043129">
    <property type="entry name" value="ATPase_NBD"/>
</dbReference>
<evidence type="ECO:0000256" key="1">
    <source>
        <dbReference type="ARBA" id="ARBA00006479"/>
    </source>
</evidence>
<dbReference type="RefSeq" id="WP_346226639.1">
    <property type="nucleotide sequence ID" value="NZ_JBDJAW010000011.1"/>
</dbReference>
<gene>
    <name evidence="3" type="ORF">AAH991_16195</name>
</gene>
<accession>A0ABV0ARU3</accession>
<comment type="caution">
    <text evidence="3">The sequence shown here is derived from an EMBL/GenBank/DDBJ whole genome shotgun (WGS) entry which is preliminary data.</text>
</comment>
<evidence type="ECO:0000259" key="2">
    <source>
        <dbReference type="Pfam" id="PF12802"/>
    </source>
</evidence>
<dbReference type="SUPFAM" id="SSF53067">
    <property type="entry name" value="Actin-like ATPase domain"/>
    <property type="match status" value="1"/>
</dbReference>
<dbReference type="PANTHER" id="PTHR18964">
    <property type="entry name" value="ROK (REPRESSOR, ORF, KINASE) FAMILY"/>
    <property type="match status" value="1"/>
</dbReference>
<feature type="domain" description="HTH marR-type" evidence="2">
    <location>
        <begin position="19"/>
        <end position="68"/>
    </location>
</feature>
<proteinExistence type="inferred from homology"/>
<protein>
    <submittedName>
        <fullName evidence="3">ROK family protein</fullName>
    </submittedName>
</protein>
<dbReference type="PANTHER" id="PTHR18964:SF149">
    <property type="entry name" value="BIFUNCTIONAL UDP-N-ACETYLGLUCOSAMINE 2-EPIMERASE_N-ACETYLMANNOSAMINE KINASE"/>
    <property type="match status" value="1"/>
</dbReference>
<dbReference type="InterPro" id="IPR036388">
    <property type="entry name" value="WH-like_DNA-bd_sf"/>
</dbReference>
<keyword evidence="4" id="KW-1185">Reference proteome</keyword>
<name>A0ABV0ARU3_9ACTN</name>
<dbReference type="Gene3D" id="1.10.10.10">
    <property type="entry name" value="Winged helix-like DNA-binding domain superfamily/Winged helix DNA-binding domain"/>
    <property type="match status" value="1"/>
</dbReference>
<dbReference type="Pfam" id="PF12802">
    <property type="entry name" value="MarR_2"/>
    <property type="match status" value="1"/>
</dbReference>
<dbReference type="InterPro" id="IPR000835">
    <property type="entry name" value="HTH_MarR-typ"/>
</dbReference>
<dbReference type="InterPro" id="IPR036390">
    <property type="entry name" value="WH_DNA-bd_sf"/>
</dbReference>
<dbReference type="InterPro" id="IPR000600">
    <property type="entry name" value="ROK"/>
</dbReference>